<feature type="region of interest" description="Disordered" evidence="1">
    <location>
        <begin position="1"/>
        <end position="145"/>
    </location>
</feature>
<keyword evidence="4" id="KW-1185">Reference proteome</keyword>
<feature type="compositionally biased region" description="Basic and acidic residues" evidence="1">
    <location>
        <begin position="183"/>
        <end position="198"/>
    </location>
</feature>
<sequence>MDEESPIINRNKKRVKKKNDDSFDQHNSSLDNSLNNNDNSFEKPNITKKRLRKSKKAKVLDDSDDDDNDKETIVNSKSPVKNIPSEEEQEEEEEEEEEEKKSIGSPSPLKKKRIRKAKAVALSQIDNESDQENDDIKYDSNLSPSSANKRFERLLDRKRTSSYSDDDGAIHYDYDGSDEEGQEGERDQDKSTVKDEQKQQNFKIDSSAKKKIFRTIKIDHLSDRNKGLLKLYRAWKSRSFTIANLDINNNDSIKNAINVNKSNLESLFDIFGSWSKDIVPSLSLEDSILKVEYLSKSKIIRNTIDDLKMDNYLGVPVEEEQFDDNLSNIVEDTPSKNTFNSSTNYYPTASTPKSTTTTITSNPGTTTDVKKKFIPLSKIRIKL</sequence>
<dbReference type="GO" id="GO:0005634">
    <property type="term" value="C:nucleus"/>
    <property type="evidence" value="ECO:0007669"/>
    <property type="project" value="InterPro"/>
</dbReference>
<dbReference type="OrthoDB" id="437078at2759"/>
<reference evidence="3" key="1">
    <citation type="submission" date="2020-01" db="EMBL/GenBank/DDBJ databases">
        <title>Development of genomics and gene disruption for Polysphondylium violaceum indicates a role for the polyketide synthase stlB in stalk morphogenesis.</title>
        <authorList>
            <person name="Narita B."/>
            <person name="Kawabe Y."/>
            <person name="Kin K."/>
            <person name="Saito T."/>
            <person name="Gibbs R."/>
            <person name="Kuspa A."/>
            <person name="Muzny D."/>
            <person name="Queller D."/>
            <person name="Richards S."/>
            <person name="Strassman J."/>
            <person name="Sucgang R."/>
            <person name="Worley K."/>
            <person name="Schaap P."/>
        </authorList>
    </citation>
    <scope>NUCLEOTIDE SEQUENCE</scope>
    <source>
        <strain evidence="3">QSvi11</strain>
    </source>
</reference>
<evidence type="ECO:0000313" key="3">
    <source>
        <dbReference type="EMBL" id="KAF2076688.1"/>
    </source>
</evidence>
<gene>
    <name evidence="3" type="ORF">CYY_002001</name>
</gene>
<feature type="compositionally biased region" description="Low complexity" evidence="1">
    <location>
        <begin position="27"/>
        <end position="39"/>
    </location>
</feature>
<dbReference type="GO" id="GO:0006974">
    <property type="term" value="P:DNA damage response"/>
    <property type="evidence" value="ECO:0007669"/>
    <property type="project" value="InterPro"/>
</dbReference>
<dbReference type="AlphaFoldDB" id="A0A8J4PYT5"/>
<comment type="caution">
    <text evidence="3">The sequence shown here is derived from an EMBL/GenBank/DDBJ whole genome shotgun (WGS) entry which is preliminary data.</text>
</comment>
<feature type="compositionally biased region" description="Basic residues" evidence="1">
    <location>
        <begin position="46"/>
        <end position="57"/>
    </location>
</feature>
<dbReference type="Pfam" id="PF07962">
    <property type="entry name" value="Swi3"/>
    <property type="match status" value="1"/>
</dbReference>
<accession>A0A8J4PYT5</accession>
<evidence type="ECO:0000313" key="4">
    <source>
        <dbReference type="Proteomes" id="UP000695562"/>
    </source>
</evidence>
<dbReference type="Proteomes" id="UP000695562">
    <property type="component" value="Unassembled WGS sequence"/>
</dbReference>
<dbReference type="GO" id="GO:0031297">
    <property type="term" value="P:replication fork processing"/>
    <property type="evidence" value="ECO:0007669"/>
    <property type="project" value="InterPro"/>
</dbReference>
<protein>
    <recommendedName>
        <fullName evidence="2">Chromosome segregation in meiosis protein 3 domain-containing protein</fullName>
    </recommendedName>
</protein>
<organism evidence="3 4">
    <name type="scientific">Polysphondylium violaceum</name>
    <dbReference type="NCBI Taxonomy" id="133409"/>
    <lineage>
        <taxon>Eukaryota</taxon>
        <taxon>Amoebozoa</taxon>
        <taxon>Evosea</taxon>
        <taxon>Eumycetozoa</taxon>
        <taxon>Dictyostelia</taxon>
        <taxon>Dictyosteliales</taxon>
        <taxon>Dictyosteliaceae</taxon>
        <taxon>Polysphondylium</taxon>
    </lineage>
</organism>
<proteinExistence type="predicted"/>
<feature type="compositionally biased region" description="Low complexity" evidence="1">
    <location>
        <begin position="347"/>
        <end position="362"/>
    </location>
</feature>
<evidence type="ECO:0000256" key="1">
    <source>
        <dbReference type="SAM" id="MobiDB-lite"/>
    </source>
</evidence>
<feature type="compositionally biased region" description="Acidic residues" evidence="1">
    <location>
        <begin position="85"/>
        <end position="98"/>
    </location>
</feature>
<feature type="region of interest" description="Disordered" evidence="1">
    <location>
        <begin position="159"/>
        <end position="201"/>
    </location>
</feature>
<feature type="domain" description="Chromosome segregation in meiosis protein 3" evidence="2">
    <location>
        <begin position="225"/>
        <end position="310"/>
    </location>
</feature>
<name>A0A8J4PYT5_9MYCE</name>
<evidence type="ECO:0000259" key="2">
    <source>
        <dbReference type="Pfam" id="PF07962"/>
    </source>
</evidence>
<dbReference type="EMBL" id="AJWJ01000052">
    <property type="protein sequence ID" value="KAF2076688.1"/>
    <property type="molecule type" value="Genomic_DNA"/>
</dbReference>
<dbReference type="InterPro" id="IPR012923">
    <property type="entry name" value="Csm3"/>
</dbReference>
<feature type="compositionally biased region" description="Basic residues" evidence="1">
    <location>
        <begin position="109"/>
        <end position="118"/>
    </location>
</feature>
<feature type="region of interest" description="Disordered" evidence="1">
    <location>
        <begin position="340"/>
        <end position="362"/>
    </location>
</feature>